<evidence type="ECO:0000256" key="14">
    <source>
        <dbReference type="ARBA" id="ARBA00023137"/>
    </source>
</evidence>
<gene>
    <name evidence="20" type="ORF">JCM19294_540</name>
</gene>
<evidence type="ECO:0000313" key="20">
    <source>
        <dbReference type="EMBL" id="GAK97034.1"/>
    </source>
</evidence>
<comment type="similarity">
    <text evidence="2">Belongs to the CpsD/CapB family.</text>
</comment>
<dbReference type="Pfam" id="PF13614">
    <property type="entry name" value="AAA_31"/>
    <property type="match status" value="1"/>
</dbReference>
<dbReference type="Pfam" id="PF02706">
    <property type="entry name" value="Wzz"/>
    <property type="match status" value="1"/>
</dbReference>
<evidence type="ECO:0000259" key="18">
    <source>
        <dbReference type="Pfam" id="PF13614"/>
    </source>
</evidence>
<dbReference type="eggNOG" id="COG3206">
    <property type="taxonomic scope" value="Bacteria"/>
</dbReference>
<keyword evidence="21" id="KW-1185">Reference proteome</keyword>
<feature type="domain" description="Polysaccharide chain length determinant N-terminal" evidence="17">
    <location>
        <begin position="10"/>
        <end position="106"/>
    </location>
</feature>
<evidence type="ECO:0000256" key="3">
    <source>
        <dbReference type="ARBA" id="ARBA00008883"/>
    </source>
</evidence>
<dbReference type="InterPro" id="IPR050445">
    <property type="entry name" value="Bact_polysacc_biosynth/exp"/>
</dbReference>
<dbReference type="CDD" id="cd05387">
    <property type="entry name" value="BY-kinase"/>
    <property type="match status" value="1"/>
</dbReference>
<organism evidence="20 21">
    <name type="scientific">Nonlabens tegetincola</name>
    <dbReference type="NCBI Taxonomy" id="323273"/>
    <lineage>
        <taxon>Bacteria</taxon>
        <taxon>Pseudomonadati</taxon>
        <taxon>Bacteroidota</taxon>
        <taxon>Flavobacteriia</taxon>
        <taxon>Flavobacteriales</taxon>
        <taxon>Flavobacteriaceae</taxon>
        <taxon>Nonlabens</taxon>
    </lineage>
</organism>
<protein>
    <recommendedName>
        <fullName evidence="4">non-specific protein-tyrosine kinase</fullName>
        <ecNumber evidence="4">2.7.10.2</ecNumber>
    </recommendedName>
</protein>
<sequence length="797" mass="89559">MNNNNQSEQNSINLKELIKPYYRAAPYIILSVFCFLIGSYFYLTYAVYQYKTESTVIIKDTQAGGGISEQLALGDIDALGGSYNSLENEIEILQSKRLIEQAINQLDLTITYKALGNIKDSYLYKSSGVSAISLSDSLAYRLDKPVNVFVKNPNDSGVALRLSEKDSWDRISFGTPFRINDQDEIMLLPNQNDDNSNSFKDLIKEDLELQITLSPIRNVVSEYQAKLNLTKVDRRSSAINLSITTPNKERGVDFLNTLVDVYNQDAIQDKNIVALNTIDFIDDRLKEVQRDLDSVETTQQSFKDSRGITDLSVEAGLDLQQSNQLQAQITAVQSQIEMAKSVKRYMNTDSNTTLPTGIGLENLTIAGLSEKYNTLVLEYNKRLESATEENPVVVNLASQIDAVKTSIESSINSYIKNLEINLNSLRSQKARIAGQIAAVPDKARYSRSIERNRSVIEAIYLILKEKRETTAISVASATPKAKIVDRAWATDNPVSPKPKIIYLAALIIGLLIPIAIIYLKTLFNNKIESRKDLEKSLPETAILGEIPKLAKDDKDRIQTNDRSVLAEAFRILRTNLAYKLNALPEEQRAQKVLVTSTVKGEGKTFVAFNLALTNAYSGKKVLLIGGDIRNPQLHRFYNKQFKRKRGVTEFLTNDSIKIKDLVITDPDNSNLDIVLSGAIPPNPAELWMQKRTQDLFNEAEHDYDLIIIDSAPTILVTDTLLINKYADVTVYVTRADYTEFSLLEYISDTLKSEKIKNAALVINDVKMANFGYGNKYGYSYGAEKQSFWTSLKEKFKR</sequence>
<evidence type="ECO:0000259" key="19">
    <source>
        <dbReference type="Pfam" id="PF13807"/>
    </source>
</evidence>
<evidence type="ECO:0000256" key="9">
    <source>
        <dbReference type="ARBA" id="ARBA00022741"/>
    </source>
</evidence>
<keyword evidence="10 20" id="KW-0418">Kinase</keyword>
<dbReference type="GO" id="GO:0005886">
    <property type="term" value="C:plasma membrane"/>
    <property type="evidence" value="ECO:0007669"/>
    <property type="project" value="UniProtKB-SubCell"/>
</dbReference>
<feature type="transmembrane region" description="Helical" evidence="16">
    <location>
        <begin position="500"/>
        <end position="523"/>
    </location>
</feature>
<dbReference type="eggNOG" id="COG0489">
    <property type="taxonomic scope" value="Bacteria"/>
</dbReference>
<evidence type="ECO:0000256" key="7">
    <source>
        <dbReference type="ARBA" id="ARBA00022679"/>
    </source>
</evidence>
<keyword evidence="14" id="KW-0829">Tyrosine-protein kinase</keyword>
<dbReference type="EC" id="2.7.10.2" evidence="4"/>
<dbReference type="Proteomes" id="UP000029221">
    <property type="component" value="Unassembled WGS sequence"/>
</dbReference>
<dbReference type="GO" id="GO:0005524">
    <property type="term" value="F:ATP binding"/>
    <property type="evidence" value="ECO:0007669"/>
    <property type="project" value="UniProtKB-KW"/>
</dbReference>
<comment type="similarity">
    <text evidence="3">Belongs to the etk/wzc family.</text>
</comment>
<keyword evidence="9" id="KW-0547">Nucleotide-binding</keyword>
<dbReference type="InterPro" id="IPR027417">
    <property type="entry name" value="P-loop_NTPase"/>
</dbReference>
<feature type="transmembrane region" description="Helical" evidence="16">
    <location>
        <begin position="21"/>
        <end position="43"/>
    </location>
</feature>
<dbReference type="EMBL" id="BBML01000004">
    <property type="protein sequence ID" value="GAK97034.1"/>
    <property type="molecule type" value="Genomic_DNA"/>
</dbReference>
<keyword evidence="8 16" id="KW-0812">Transmembrane</keyword>
<evidence type="ECO:0000256" key="5">
    <source>
        <dbReference type="ARBA" id="ARBA00022475"/>
    </source>
</evidence>
<evidence type="ECO:0000256" key="13">
    <source>
        <dbReference type="ARBA" id="ARBA00023136"/>
    </source>
</evidence>
<dbReference type="GO" id="GO:0004715">
    <property type="term" value="F:non-membrane spanning protein tyrosine kinase activity"/>
    <property type="evidence" value="ECO:0007669"/>
    <property type="project" value="UniProtKB-EC"/>
</dbReference>
<name>A0A090Q1U8_9FLAO</name>
<keyword evidence="5" id="KW-1003">Cell membrane</keyword>
<dbReference type="AlphaFoldDB" id="A0A090Q1U8"/>
<dbReference type="InterPro" id="IPR025669">
    <property type="entry name" value="AAA_dom"/>
</dbReference>
<dbReference type="Gene3D" id="3.40.50.300">
    <property type="entry name" value="P-loop containing nucleotide triphosphate hydrolases"/>
    <property type="match status" value="1"/>
</dbReference>
<keyword evidence="13 16" id="KW-0472">Membrane</keyword>
<evidence type="ECO:0000259" key="17">
    <source>
        <dbReference type="Pfam" id="PF02706"/>
    </source>
</evidence>
<feature type="domain" description="Tyrosine-protein kinase G-rich" evidence="19">
    <location>
        <begin position="450"/>
        <end position="521"/>
    </location>
</feature>
<accession>A0A090Q1U8</accession>
<evidence type="ECO:0000256" key="4">
    <source>
        <dbReference type="ARBA" id="ARBA00011903"/>
    </source>
</evidence>
<dbReference type="InterPro" id="IPR003856">
    <property type="entry name" value="LPS_length_determ_N"/>
</dbReference>
<proteinExistence type="inferred from homology"/>
<feature type="domain" description="AAA" evidence="18">
    <location>
        <begin position="598"/>
        <end position="721"/>
    </location>
</feature>
<keyword evidence="11" id="KW-0067">ATP-binding</keyword>
<evidence type="ECO:0000256" key="1">
    <source>
        <dbReference type="ARBA" id="ARBA00004429"/>
    </source>
</evidence>
<dbReference type="PANTHER" id="PTHR32309">
    <property type="entry name" value="TYROSINE-PROTEIN KINASE"/>
    <property type="match status" value="1"/>
</dbReference>
<keyword evidence="12 16" id="KW-1133">Transmembrane helix</keyword>
<dbReference type="InterPro" id="IPR032807">
    <property type="entry name" value="GNVR"/>
</dbReference>
<evidence type="ECO:0000256" key="6">
    <source>
        <dbReference type="ARBA" id="ARBA00022519"/>
    </source>
</evidence>
<evidence type="ECO:0000256" key="10">
    <source>
        <dbReference type="ARBA" id="ARBA00022777"/>
    </source>
</evidence>
<comment type="caution">
    <text evidence="20">The sequence shown here is derived from an EMBL/GenBank/DDBJ whole genome shotgun (WGS) entry which is preliminary data.</text>
</comment>
<evidence type="ECO:0000313" key="21">
    <source>
        <dbReference type="Proteomes" id="UP000029221"/>
    </source>
</evidence>
<evidence type="ECO:0000256" key="2">
    <source>
        <dbReference type="ARBA" id="ARBA00007316"/>
    </source>
</evidence>
<evidence type="ECO:0000256" key="15">
    <source>
        <dbReference type="ARBA" id="ARBA00051245"/>
    </source>
</evidence>
<dbReference type="Pfam" id="PF13807">
    <property type="entry name" value="GNVR"/>
    <property type="match status" value="1"/>
</dbReference>
<dbReference type="RefSeq" id="WP_042278604.1">
    <property type="nucleotide sequence ID" value="NZ_BBML01000004.1"/>
</dbReference>
<dbReference type="PANTHER" id="PTHR32309:SF13">
    <property type="entry name" value="FERRIC ENTEROBACTIN TRANSPORT PROTEIN FEPE"/>
    <property type="match status" value="1"/>
</dbReference>
<keyword evidence="6" id="KW-0997">Cell inner membrane</keyword>
<dbReference type="InterPro" id="IPR005702">
    <property type="entry name" value="Wzc-like_C"/>
</dbReference>
<reference evidence="20" key="1">
    <citation type="journal article" date="2014" name="Genome Announc.">
        <title>Draft Genome Sequences of Marine Flavobacterium Nonlabens Strains NR17, NR24, NR27, NR32, NR33, and Ara13.</title>
        <authorList>
            <person name="Nakanishi M."/>
            <person name="Meirelles P."/>
            <person name="Suzuki R."/>
            <person name="Takatani N."/>
            <person name="Mino S."/>
            <person name="Suda W."/>
            <person name="Oshima K."/>
            <person name="Hattori M."/>
            <person name="Ohkuma M."/>
            <person name="Hosokawa M."/>
            <person name="Miyashita K."/>
            <person name="Thompson F.L."/>
            <person name="Niwa A."/>
            <person name="Sawabe T."/>
            <person name="Sawabe T."/>
        </authorList>
    </citation>
    <scope>NUCLEOTIDE SEQUENCE [LARGE SCALE GENOMIC DNA]</scope>
    <source>
        <strain evidence="20">JCM 19294</strain>
    </source>
</reference>
<comment type="catalytic activity">
    <reaction evidence="15">
        <text>L-tyrosyl-[protein] + ATP = O-phospho-L-tyrosyl-[protein] + ADP + H(+)</text>
        <dbReference type="Rhea" id="RHEA:10596"/>
        <dbReference type="Rhea" id="RHEA-COMP:10136"/>
        <dbReference type="Rhea" id="RHEA-COMP:20101"/>
        <dbReference type="ChEBI" id="CHEBI:15378"/>
        <dbReference type="ChEBI" id="CHEBI:30616"/>
        <dbReference type="ChEBI" id="CHEBI:46858"/>
        <dbReference type="ChEBI" id="CHEBI:61978"/>
        <dbReference type="ChEBI" id="CHEBI:456216"/>
        <dbReference type="EC" id="2.7.10.2"/>
    </reaction>
</comment>
<evidence type="ECO:0000256" key="12">
    <source>
        <dbReference type="ARBA" id="ARBA00022989"/>
    </source>
</evidence>
<dbReference type="NCBIfam" id="TIGR01007">
    <property type="entry name" value="eps_fam"/>
    <property type="match status" value="1"/>
</dbReference>
<dbReference type="SUPFAM" id="SSF52540">
    <property type="entry name" value="P-loop containing nucleoside triphosphate hydrolases"/>
    <property type="match status" value="1"/>
</dbReference>
<evidence type="ECO:0000256" key="11">
    <source>
        <dbReference type="ARBA" id="ARBA00022840"/>
    </source>
</evidence>
<evidence type="ECO:0000256" key="8">
    <source>
        <dbReference type="ARBA" id="ARBA00022692"/>
    </source>
</evidence>
<keyword evidence="7 20" id="KW-0808">Transferase</keyword>
<comment type="subcellular location">
    <subcellularLocation>
        <location evidence="1">Cell inner membrane</location>
        <topology evidence="1">Multi-pass membrane protein</topology>
    </subcellularLocation>
</comment>
<evidence type="ECO:0000256" key="16">
    <source>
        <dbReference type="SAM" id="Phobius"/>
    </source>
</evidence>